<dbReference type="AlphaFoldDB" id="A0A3L7JAY2"/>
<evidence type="ECO:0000256" key="3">
    <source>
        <dbReference type="ARBA" id="ARBA00022748"/>
    </source>
</evidence>
<comment type="subcellular location">
    <subcellularLocation>
        <location evidence="1">Cell envelope</location>
    </subcellularLocation>
</comment>
<keyword evidence="7" id="KW-1133">Transmembrane helix</keyword>
<evidence type="ECO:0000256" key="5">
    <source>
        <dbReference type="PROSITE-ProRule" id="PRU00339"/>
    </source>
</evidence>
<feature type="repeat" description="TPR" evidence="5">
    <location>
        <begin position="155"/>
        <end position="188"/>
    </location>
</feature>
<keyword evidence="3" id="KW-0201">Cytochrome c-type biogenesis</keyword>
<keyword evidence="4 5" id="KW-0802">TPR repeat</keyword>
<protein>
    <submittedName>
        <fullName evidence="9">C-type cytochrome biogenesis protein CcmI</fullName>
    </submittedName>
</protein>
<dbReference type="PROSITE" id="PS50005">
    <property type="entry name" value="TPR"/>
    <property type="match status" value="1"/>
</dbReference>
<dbReference type="GO" id="GO:0030313">
    <property type="term" value="C:cell envelope"/>
    <property type="evidence" value="ECO:0007669"/>
    <property type="project" value="UniProtKB-SubCell"/>
</dbReference>
<gene>
    <name evidence="9" type="primary">ccmI</name>
    <name evidence="9" type="ORF">D8780_04245</name>
</gene>
<proteinExistence type="predicted"/>
<dbReference type="SMART" id="SM00028">
    <property type="entry name" value="TPR"/>
    <property type="match status" value="3"/>
</dbReference>
<dbReference type="Proteomes" id="UP000281094">
    <property type="component" value="Unassembled WGS sequence"/>
</dbReference>
<dbReference type="PANTHER" id="PTHR47870:SF1">
    <property type="entry name" value="CYTOCHROME C-TYPE BIOGENESIS PROTEIN CCMH"/>
    <property type="match status" value="1"/>
</dbReference>
<comment type="caution">
    <text evidence="9">The sequence shown here is derived from an EMBL/GenBank/DDBJ whole genome shotgun (WGS) entry which is preliminary data.</text>
</comment>
<dbReference type="InterPro" id="IPR051263">
    <property type="entry name" value="C-type_cytochrome_biogenesis"/>
</dbReference>
<evidence type="ECO:0000256" key="6">
    <source>
        <dbReference type="SAM" id="MobiDB-lite"/>
    </source>
</evidence>
<evidence type="ECO:0000259" key="8">
    <source>
        <dbReference type="Pfam" id="PF23914"/>
    </source>
</evidence>
<dbReference type="SUPFAM" id="SSF48452">
    <property type="entry name" value="TPR-like"/>
    <property type="match status" value="1"/>
</dbReference>
<dbReference type="PANTHER" id="PTHR47870">
    <property type="entry name" value="CYTOCHROME C-TYPE BIOGENESIS PROTEIN CCMH"/>
    <property type="match status" value="1"/>
</dbReference>
<feature type="region of interest" description="Disordered" evidence="6">
    <location>
        <begin position="363"/>
        <end position="387"/>
    </location>
</feature>
<keyword evidence="7" id="KW-0472">Membrane</keyword>
<feature type="transmembrane region" description="Helical" evidence="7">
    <location>
        <begin position="94"/>
        <end position="114"/>
    </location>
</feature>
<evidence type="ECO:0000313" key="9">
    <source>
        <dbReference type="EMBL" id="RLQ87535.1"/>
    </source>
</evidence>
<name>A0A3L7JAY2_9HYPH</name>
<evidence type="ECO:0000256" key="7">
    <source>
        <dbReference type="SAM" id="Phobius"/>
    </source>
</evidence>
<dbReference type="InterPro" id="IPR019734">
    <property type="entry name" value="TPR_rpt"/>
</dbReference>
<feature type="domain" description="Cytochrome c-type biogenesis protein H TPR" evidence="8">
    <location>
        <begin position="145"/>
        <end position="261"/>
    </location>
</feature>
<reference evidence="9 10" key="1">
    <citation type="submission" date="2018-10" db="EMBL/GenBank/DDBJ databases">
        <title>Notoacmeibacter sp. M2BS9Y-3-1, whole genome shotgun sequence.</title>
        <authorList>
            <person name="Tuo L."/>
        </authorList>
    </citation>
    <scope>NUCLEOTIDE SEQUENCE [LARGE SCALE GENOMIC DNA]</scope>
    <source>
        <strain evidence="9 10">M2BS9Y-3-1</strain>
    </source>
</reference>
<sequence length="387" mass="41848">MTMMMFWTIAALMTFAVMAAILFALPKQGLATENANAAADEAVYREQLAALDREIERGSLDEPTAAEARAEIGRRLLHAREQHEERQRHRVPKVYLFLALLAVPLGAWAFYSVLGEPTLPSQPLQARLEQDPRQSSVSELIARAERALNENPSDVRGWAALAPIYMRVGRFEDAANAYRALLRLSGESAPGLAALAEAEIAAADGVVTADAKTRLERALELQPAEPRARYFLALAARQEGDTAEAVRLWNELAESQEPDSPWFAAARQAAQLAAAEPAAEGGPGPSADDVSAASKLSTEDRQAMIGQMVSGLDARLEENGGSIDEWLRLINAYRVMGDTEKGTEAVRRALKAFEGDEAAREKIRSAAEALSQSGDAAPPSDDSETRS</sequence>
<dbReference type="Gene3D" id="1.25.40.10">
    <property type="entry name" value="Tetratricopeptide repeat domain"/>
    <property type="match status" value="1"/>
</dbReference>
<feature type="region of interest" description="Disordered" evidence="6">
    <location>
        <begin position="274"/>
        <end position="297"/>
    </location>
</feature>
<dbReference type="InterPro" id="IPR011990">
    <property type="entry name" value="TPR-like_helical_dom_sf"/>
</dbReference>
<organism evidence="9 10">
    <name type="scientific">Notoacmeibacter ruber</name>
    <dbReference type="NCBI Taxonomy" id="2670375"/>
    <lineage>
        <taxon>Bacteria</taxon>
        <taxon>Pseudomonadati</taxon>
        <taxon>Pseudomonadota</taxon>
        <taxon>Alphaproteobacteria</taxon>
        <taxon>Hyphomicrobiales</taxon>
        <taxon>Notoacmeibacteraceae</taxon>
        <taxon>Notoacmeibacter</taxon>
    </lineage>
</organism>
<dbReference type="GO" id="GO:0017004">
    <property type="term" value="P:cytochrome complex assembly"/>
    <property type="evidence" value="ECO:0007669"/>
    <property type="project" value="UniProtKB-KW"/>
</dbReference>
<keyword evidence="10" id="KW-1185">Reference proteome</keyword>
<feature type="transmembrane region" description="Helical" evidence="7">
    <location>
        <begin position="6"/>
        <end position="25"/>
    </location>
</feature>
<evidence type="ECO:0000256" key="2">
    <source>
        <dbReference type="ARBA" id="ARBA00022737"/>
    </source>
</evidence>
<evidence type="ECO:0000256" key="1">
    <source>
        <dbReference type="ARBA" id="ARBA00004196"/>
    </source>
</evidence>
<dbReference type="InterPro" id="IPR017560">
    <property type="entry name" value="Cyt_c_biogenesis_CcmI"/>
</dbReference>
<keyword evidence="7" id="KW-0812">Transmembrane</keyword>
<dbReference type="NCBIfam" id="TIGR03142">
    <property type="entry name" value="cytochro_ccmI"/>
    <property type="match status" value="1"/>
</dbReference>
<evidence type="ECO:0000313" key="10">
    <source>
        <dbReference type="Proteomes" id="UP000281094"/>
    </source>
</evidence>
<keyword evidence="2" id="KW-0677">Repeat</keyword>
<dbReference type="EMBL" id="RCWN01000001">
    <property type="protein sequence ID" value="RLQ87535.1"/>
    <property type="molecule type" value="Genomic_DNA"/>
</dbReference>
<dbReference type="Pfam" id="PF23914">
    <property type="entry name" value="TPR_CcmH_CycH"/>
    <property type="match status" value="1"/>
</dbReference>
<dbReference type="InterPro" id="IPR056413">
    <property type="entry name" value="TPR_CcmH_CycH"/>
</dbReference>
<evidence type="ECO:0000256" key="4">
    <source>
        <dbReference type="ARBA" id="ARBA00022803"/>
    </source>
</evidence>
<accession>A0A3L7JAY2</accession>